<dbReference type="InterPro" id="IPR009100">
    <property type="entry name" value="AcylCoA_DH/oxidase_NM_dom_sf"/>
</dbReference>
<reference evidence="3 4" key="1">
    <citation type="journal article" date="2013" name="Curr. Biol.">
        <title>The Genome of the Foraminiferan Reticulomyxa filosa.</title>
        <authorList>
            <person name="Glockner G."/>
            <person name="Hulsmann N."/>
            <person name="Schleicher M."/>
            <person name="Noegel A.A."/>
            <person name="Eichinger L."/>
            <person name="Gallinger C."/>
            <person name="Pawlowski J."/>
            <person name="Sierra R."/>
            <person name="Euteneuer U."/>
            <person name="Pillet L."/>
            <person name="Moustafa A."/>
            <person name="Platzer M."/>
            <person name="Groth M."/>
            <person name="Szafranski K."/>
            <person name="Schliwa M."/>
        </authorList>
    </citation>
    <scope>NUCLEOTIDE SEQUENCE [LARGE SCALE GENOMIC DNA]</scope>
</reference>
<dbReference type="GO" id="GO:0005739">
    <property type="term" value="C:mitochondrion"/>
    <property type="evidence" value="ECO:0007669"/>
    <property type="project" value="TreeGrafter"/>
</dbReference>
<sequence>MLLSESEKEFKEGVRKFASEVVAPLAIKADQDNAFPNKLWPQFGSMGLLGVTAGEKWGGLDAGYFYHCLAMEEISRASGSIGLSYAAHSNLCVNQINLNGNDAQKEKYLKKLITGEYIGALAMSETGSGRWEVCFFFKLYIQTALFRIVRESEPQKMEDREKGEVERGGGGGRKFN</sequence>
<dbReference type="GO" id="GO:0006552">
    <property type="term" value="P:L-leucine catabolic process"/>
    <property type="evidence" value="ECO:0007669"/>
    <property type="project" value="TreeGrafter"/>
</dbReference>
<feature type="region of interest" description="Disordered" evidence="1">
    <location>
        <begin position="156"/>
        <end position="176"/>
    </location>
</feature>
<dbReference type="GO" id="GO:0008470">
    <property type="term" value="F:3-methylbutanoyl-CoA dehydrogenase activity"/>
    <property type="evidence" value="ECO:0007669"/>
    <property type="project" value="TreeGrafter"/>
</dbReference>
<evidence type="ECO:0000313" key="3">
    <source>
        <dbReference type="EMBL" id="ETO15412.1"/>
    </source>
</evidence>
<dbReference type="AlphaFoldDB" id="X6MPT0"/>
<dbReference type="OMA" id="RANRHEV"/>
<dbReference type="FunFam" id="1.10.540.10:FF:000007">
    <property type="entry name" value="Isovaleryl-CoA dehydrogenase, mitochondrial"/>
    <property type="match status" value="1"/>
</dbReference>
<name>X6MPT0_RETFI</name>
<protein>
    <submittedName>
        <fullName evidence="3">Acyl-CoA dehydrogenase domain-containing protein</fullName>
    </submittedName>
</protein>
<dbReference type="GO" id="GO:0050660">
    <property type="term" value="F:flavin adenine dinucleotide binding"/>
    <property type="evidence" value="ECO:0007669"/>
    <property type="project" value="InterPro"/>
</dbReference>
<evidence type="ECO:0000259" key="2">
    <source>
        <dbReference type="Pfam" id="PF02771"/>
    </source>
</evidence>
<gene>
    <name evidence="3" type="ORF">RFI_21953</name>
</gene>
<evidence type="ECO:0000313" key="4">
    <source>
        <dbReference type="Proteomes" id="UP000023152"/>
    </source>
</evidence>
<dbReference type="Proteomes" id="UP000023152">
    <property type="component" value="Unassembled WGS sequence"/>
</dbReference>
<dbReference type="EMBL" id="ASPP01019160">
    <property type="protein sequence ID" value="ETO15412.1"/>
    <property type="molecule type" value="Genomic_DNA"/>
</dbReference>
<dbReference type="Gene3D" id="1.10.540.10">
    <property type="entry name" value="Acyl-CoA dehydrogenase/oxidase, N-terminal domain"/>
    <property type="match status" value="1"/>
</dbReference>
<comment type="caution">
    <text evidence="3">The sequence shown here is derived from an EMBL/GenBank/DDBJ whole genome shotgun (WGS) entry which is preliminary data.</text>
</comment>
<dbReference type="SUPFAM" id="SSF56645">
    <property type="entry name" value="Acyl-CoA dehydrogenase NM domain-like"/>
    <property type="match status" value="1"/>
</dbReference>
<accession>X6MPT0</accession>
<dbReference type="PANTHER" id="PTHR43884">
    <property type="entry name" value="ACYL-COA DEHYDROGENASE"/>
    <property type="match status" value="1"/>
</dbReference>
<dbReference type="InterPro" id="IPR013786">
    <property type="entry name" value="AcylCoA_DH/ox_N"/>
</dbReference>
<dbReference type="PANTHER" id="PTHR43884:SF12">
    <property type="entry name" value="ISOVALERYL-COA DEHYDROGENASE, MITOCHONDRIAL-RELATED"/>
    <property type="match status" value="1"/>
</dbReference>
<keyword evidence="4" id="KW-1185">Reference proteome</keyword>
<evidence type="ECO:0000256" key="1">
    <source>
        <dbReference type="SAM" id="MobiDB-lite"/>
    </source>
</evidence>
<organism evidence="3 4">
    <name type="scientific">Reticulomyxa filosa</name>
    <dbReference type="NCBI Taxonomy" id="46433"/>
    <lineage>
        <taxon>Eukaryota</taxon>
        <taxon>Sar</taxon>
        <taxon>Rhizaria</taxon>
        <taxon>Retaria</taxon>
        <taxon>Foraminifera</taxon>
        <taxon>Monothalamids</taxon>
        <taxon>Reticulomyxidae</taxon>
        <taxon>Reticulomyxa</taxon>
    </lineage>
</organism>
<feature type="compositionally biased region" description="Basic and acidic residues" evidence="1">
    <location>
        <begin position="156"/>
        <end position="167"/>
    </location>
</feature>
<feature type="domain" description="Acyl-CoA dehydrogenase/oxidase N-terminal" evidence="2">
    <location>
        <begin position="4"/>
        <end position="116"/>
    </location>
</feature>
<dbReference type="InterPro" id="IPR037069">
    <property type="entry name" value="AcylCoA_DH/ox_N_sf"/>
</dbReference>
<dbReference type="OrthoDB" id="9988775at2759"/>
<proteinExistence type="predicted"/>
<dbReference type="Pfam" id="PF02771">
    <property type="entry name" value="Acyl-CoA_dh_N"/>
    <property type="match status" value="1"/>
</dbReference>